<dbReference type="EMBL" id="LN835297">
    <property type="protein sequence ID" value="CRH03079.1"/>
    <property type="molecule type" value="Genomic_DNA"/>
</dbReference>
<evidence type="ECO:0000313" key="2">
    <source>
        <dbReference type="EMBL" id="CRH03079.1"/>
    </source>
</evidence>
<gene>
    <name evidence="2" type="ORF">PRELSG_0210400</name>
</gene>
<dbReference type="KEGG" id="prel:PRELSG_0210400"/>
<feature type="compositionally biased region" description="Basic and acidic residues" evidence="1">
    <location>
        <begin position="160"/>
        <end position="173"/>
    </location>
</feature>
<dbReference type="OMA" id="NSFHTNN"/>
<accession>A0A1J1HCQ2</accession>
<reference evidence="2 3" key="1">
    <citation type="submission" date="2015-04" db="EMBL/GenBank/DDBJ databases">
        <authorList>
            <consortium name="Pathogen Informatics"/>
        </authorList>
    </citation>
    <scope>NUCLEOTIDE SEQUENCE [LARGE SCALE GENOMIC DNA]</scope>
    <source>
        <strain evidence="2 3">SGS1</strain>
    </source>
</reference>
<keyword evidence="3" id="KW-1185">Reference proteome</keyword>
<feature type="compositionally biased region" description="Basic residues" evidence="1">
    <location>
        <begin position="63"/>
        <end position="116"/>
    </location>
</feature>
<dbReference type="GeneID" id="39734523"/>
<dbReference type="AlphaFoldDB" id="A0A1J1HCQ2"/>
<protein>
    <submittedName>
        <fullName evidence="2">Uncharacterized protein</fullName>
    </submittedName>
</protein>
<feature type="region of interest" description="Disordered" evidence="1">
    <location>
        <begin position="63"/>
        <end position="173"/>
    </location>
</feature>
<dbReference type="OrthoDB" id="373019at2759"/>
<proteinExistence type="predicted"/>
<dbReference type="RefSeq" id="XP_028535566.1">
    <property type="nucleotide sequence ID" value="XM_028679892.1"/>
</dbReference>
<evidence type="ECO:0000256" key="1">
    <source>
        <dbReference type="SAM" id="MobiDB-lite"/>
    </source>
</evidence>
<organism evidence="2 3">
    <name type="scientific">Plasmodium relictum</name>
    <dbReference type="NCBI Taxonomy" id="85471"/>
    <lineage>
        <taxon>Eukaryota</taxon>
        <taxon>Sar</taxon>
        <taxon>Alveolata</taxon>
        <taxon>Apicomplexa</taxon>
        <taxon>Aconoidasida</taxon>
        <taxon>Haemosporida</taxon>
        <taxon>Plasmodiidae</taxon>
        <taxon>Plasmodium</taxon>
        <taxon>Plasmodium (Haemamoeba)</taxon>
    </lineage>
</organism>
<dbReference type="VEuPathDB" id="PlasmoDB:PRELSG_0210400"/>
<dbReference type="Proteomes" id="UP000220158">
    <property type="component" value="Chromosome 2"/>
</dbReference>
<name>A0A1J1HCQ2_PLARL</name>
<sequence>MKYIIIFNFFLLYLYNRGKNNFEKIFFFPLILENEEITNLKYKILIGKKKGYSRILYGFFRKHRKKKGRNNSEKKRLRKQNKKKKKQRRKRRKEQRRKKREEKRRKKEEKKRRKEQKKKEREDKKRRKKEKKEREEEEQQKLDTQVKMTEREEEDEAENSEEKENAIPRERNKYNGYEVPQNRSIMENQTRYPQHEVSYTRNEPVNSFHTNNRNNIESQPSSFVNQNERNMNYSNSTYDNHIEQNEEVVINFNKLEHESKGEILKKIKNAIEILQ</sequence>
<evidence type="ECO:0000313" key="3">
    <source>
        <dbReference type="Proteomes" id="UP000220158"/>
    </source>
</evidence>